<evidence type="ECO:0000313" key="2">
    <source>
        <dbReference type="EMBL" id="GBP36543.1"/>
    </source>
</evidence>
<sequence length="199" mass="22048">MRTAARARRGSAAGKNAGGRRARCHRAAAFRAPPPGTDERRPTHTPRPGRPNRDFRWKLFVLPVHAFAPTHGLGARAVAVHSLKVKYCFQYRSKIGTRPVNRFHVDRIHYPVCSLRPGAVSRSRLARGLSLSSRLRNRDYLCFEINSVRLSKRVCRPRPARGGGGGAGGTHTRGESVFNQITRIVNRAPEIGSNVDTLD</sequence>
<dbReference type="EMBL" id="BGZK01000319">
    <property type="protein sequence ID" value="GBP36543.1"/>
    <property type="molecule type" value="Genomic_DNA"/>
</dbReference>
<keyword evidence="3" id="KW-1185">Reference proteome</keyword>
<reference evidence="2 3" key="1">
    <citation type="journal article" date="2019" name="Commun. Biol.">
        <title>The bagworm genome reveals a unique fibroin gene that provides high tensile strength.</title>
        <authorList>
            <person name="Kono N."/>
            <person name="Nakamura H."/>
            <person name="Ohtoshi R."/>
            <person name="Tomita M."/>
            <person name="Numata K."/>
            <person name="Arakawa K."/>
        </authorList>
    </citation>
    <scope>NUCLEOTIDE SEQUENCE [LARGE SCALE GENOMIC DNA]</scope>
</reference>
<gene>
    <name evidence="2" type="ORF">EVAR_8378_1</name>
</gene>
<feature type="region of interest" description="Disordered" evidence="1">
    <location>
        <begin position="1"/>
        <end position="52"/>
    </location>
</feature>
<name>A0A4C1VD28_EUMVA</name>
<proteinExistence type="predicted"/>
<accession>A0A4C1VD28</accession>
<protein>
    <submittedName>
        <fullName evidence="2">Uncharacterized protein</fullName>
    </submittedName>
</protein>
<dbReference type="AlphaFoldDB" id="A0A4C1VD28"/>
<organism evidence="2 3">
    <name type="scientific">Eumeta variegata</name>
    <name type="common">Bagworm moth</name>
    <name type="synonym">Eumeta japonica</name>
    <dbReference type="NCBI Taxonomy" id="151549"/>
    <lineage>
        <taxon>Eukaryota</taxon>
        <taxon>Metazoa</taxon>
        <taxon>Ecdysozoa</taxon>
        <taxon>Arthropoda</taxon>
        <taxon>Hexapoda</taxon>
        <taxon>Insecta</taxon>
        <taxon>Pterygota</taxon>
        <taxon>Neoptera</taxon>
        <taxon>Endopterygota</taxon>
        <taxon>Lepidoptera</taxon>
        <taxon>Glossata</taxon>
        <taxon>Ditrysia</taxon>
        <taxon>Tineoidea</taxon>
        <taxon>Psychidae</taxon>
        <taxon>Oiketicinae</taxon>
        <taxon>Eumeta</taxon>
    </lineage>
</organism>
<feature type="compositionally biased region" description="Basic residues" evidence="1">
    <location>
        <begin position="18"/>
        <end position="28"/>
    </location>
</feature>
<dbReference type="Proteomes" id="UP000299102">
    <property type="component" value="Unassembled WGS sequence"/>
</dbReference>
<evidence type="ECO:0000313" key="3">
    <source>
        <dbReference type="Proteomes" id="UP000299102"/>
    </source>
</evidence>
<comment type="caution">
    <text evidence="2">The sequence shown here is derived from an EMBL/GenBank/DDBJ whole genome shotgun (WGS) entry which is preliminary data.</text>
</comment>
<evidence type="ECO:0000256" key="1">
    <source>
        <dbReference type="SAM" id="MobiDB-lite"/>
    </source>
</evidence>